<dbReference type="EMBL" id="BRXW01000137">
    <property type="protein sequence ID" value="GMI09408.1"/>
    <property type="molecule type" value="Genomic_DNA"/>
</dbReference>
<feature type="transmembrane region" description="Helical" evidence="1">
    <location>
        <begin position="330"/>
        <end position="350"/>
    </location>
</feature>
<evidence type="ECO:0000313" key="3">
    <source>
        <dbReference type="EMBL" id="GMI09408.1"/>
    </source>
</evidence>
<comment type="caution">
    <text evidence="3">The sequence shown here is derived from an EMBL/GenBank/DDBJ whole genome shotgun (WGS) entry which is preliminary data.</text>
</comment>
<evidence type="ECO:0000313" key="4">
    <source>
        <dbReference type="Proteomes" id="UP001165122"/>
    </source>
</evidence>
<protein>
    <submittedName>
        <fullName evidence="3">Uncharacterized protein</fullName>
    </submittedName>
</protein>
<gene>
    <name evidence="3" type="ORF">TrLO_g6832</name>
</gene>
<keyword evidence="4" id="KW-1185">Reference proteome</keyword>
<feature type="transmembrane region" description="Helical" evidence="1">
    <location>
        <begin position="306"/>
        <end position="324"/>
    </location>
</feature>
<evidence type="ECO:0000256" key="2">
    <source>
        <dbReference type="SAM" id="SignalP"/>
    </source>
</evidence>
<keyword evidence="1" id="KW-1133">Transmembrane helix</keyword>
<keyword evidence="1" id="KW-0812">Transmembrane</keyword>
<evidence type="ECO:0000256" key="1">
    <source>
        <dbReference type="SAM" id="Phobius"/>
    </source>
</evidence>
<sequence length="353" mass="38746">MKLQLLTLVASLTTLVSGYGDGSDYGGYGGTATRTDGTANANGASAPSWKNMGMKPLRCVDNAGKYEILWSFYYDSNRSCKFNYQATMTTPVGEFVKMYLEDKQKRLEEDENYAATTSNAFVNFEINEDYFECVEGQDANGNQAYFQLGCSQESMFKLDLIPFSTNACNSQYLSNLATANSDGSTYSSNIDLTNYQIEFGDDGCQTCIDSNNGDATDEEGGEEQDEESLCEGIWAYSMFCTDSCEQLGLTGRDTTWDAHQIGIIVGELALFTCLIFVIGKKRSRMPIKDRLIEEATAASVGFKRTYVFGIMVGILVLVCMLAAAKLVYATIGIMAFLNLIALGYLVKIGLFSK</sequence>
<feature type="chain" id="PRO_5040915898" evidence="2">
    <location>
        <begin position="19"/>
        <end position="353"/>
    </location>
</feature>
<dbReference type="OrthoDB" id="10350629at2759"/>
<feature type="transmembrane region" description="Helical" evidence="1">
    <location>
        <begin position="261"/>
        <end position="279"/>
    </location>
</feature>
<organism evidence="3 4">
    <name type="scientific">Triparma laevis f. longispina</name>
    <dbReference type="NCBI Taxonomy" id="1714387"/>
    <lineage>
        <taxon>Eukaryota</taxon>
        <taxon>Sar</taxon>
        <taxon>Stramenopiles</taxon>
        <taxon>Ochrophyta</taxon>
        <taxon>Bolidophyceae</taxon>
        <taxon>Parmales</taxon>
        <taxon>Triparmaceae</taxon>
        <taxon>Triparma</taxon>
    </lineage>
</organism>
<keyword evidence="2" id="KW-0732">Signal</keyword>
<feature type="signal peptide" evidence="2">
    <location>
        <begin position="1"/>
        <end position="18"/>
    </location>
</feature>
<proteinExistence type="predicted"/>
<name>A0A9W7KRU6_9STRA</name>
<reference evidence="4" key="1">
    <citation type="journal article" date="2023" name="Commun. Biol.">
        <title>Genome analysis of Parmales, the sister group of diatoms, reveals the evolutionary specialization of diatoms from phago-mixotrophs to photoautotrophs.</title>
        <authorList>
            <person name="Ban H."/>
            <person name="Sato S."/>
            <person name="Yoshikawa S."/>
            <person name="Yamada K."/>
            <person name="Nakamura Y."/>
            <person name="Ichinomiya M."/>
            <person name="Sato N."/>
            <person name="Blanc-Mathieu R."/>
            <person name="Endo H."/>
            <person name="Kuwata A."/>
            <person name="Ogata H."/>
        </authorList>
    </citation>
    <scope>NUCLEOTIDE SEQUENCE [LARGE SCALE GENOMIC DNA]</scope>
    <source>
        <strain evidence="4">NIES 3700</strain>
    </source>
</reference>
<keyword evidence="1" id="KW-0472">Membrane</keyword>
<dbReference type="AlphaFoldDB" id="A0A9W7KRU6"/>
<dbReference type="Proteomes" id="UP001165122">
    <property type="component" value="Unassembled WGS sequence"/>
</dbReference>
<accession>A0A9W7KRU6</accession>